<dbReference type="InterPro" id="IPR008920">
    <property type="entry name" value="TF_FadR/GntR_C"/>
</dbReference>
<dbReference type="InterPro" id="IPR011711">
    <property type="entry name" value="GntR_C"/>
</dbReference>
<dbReference type="SMART" id="SM00895">
    <property type="entry name" value="FCD"/>
    <property type="match status" value="1"/>
</dbReference>
<dbReference type="Pfam" id="PF00392">
    <property type="entry name" value="GntR"/>
    <property type="match status" value="1"/>
</dbReference>
<dbReference type="PANTHER" id="PTHR43537:SF43">
    <property type="entry name" value="GNTR-FAMILY TRANSCRIPTIONAL REGULATOR"/>
    <property type="match status" value="1"/>
</dbReference>
<dbReference type="InterPro" id="IPR036388">
    <property type="entry name" value="WH-like_DNA-bd_sf"/>
</dbReference>
<organism evidence="5 6">
    <name type="scientific">Thalassotalea psychrophila</name>
    <dbReference type="NCBI Taxonomy" id="3065647"/>
    <lineage>
        <taxon>Bacteria</taxon>
        <taxon>Pseudomonadati</taxon>
        <taxon>Pseudomonadota</taxon>
        <taxon>Gammaproteobacteria</taxon>
        <taxon>Alteromonadales</taxon>
        <taxon>Colwelliaceae</taxon>
        <taxon>Thalassotalea</taxon>
    </lineage>
</organism>
<dbReference type="InterPro" id="IPR036390">
    <property type="entry name" value="WH_DNA-bd_sf"/>
</dbReference>
<dbReference type="InterPro" id="IPR000524">
    <property type="entry name" value="Tscrpt_reg_HTH_GntR"/>
</dbReference>
<reference evidence="6" key="1">
    <citation type="submission" date="2023-09" db="EMBL/GenBank/DDBJ databases">
        <authorList>
            <person name="Li S."/>
            <person name="Li X."/>
            <person name="Zhang C."/>
            <person name="Zhao Z."/>
        </authorList>
    </citation>
    <scope>NUCLEOTIDE SEQUENCE [LARGE SCALE GENOMIC DNA]</scope>
    <source>
        <strain evidence="6">SQ149</strain>
    </source>
</reference>
<accession>A0ABY9TYQ9</accession>
<evidence type="ECO:0000256" key="2">
    <source>
        <dbReference type="ARBA" id="ARBA00023125"/>
    </source>
</evidence>
<name>A0ABY9TYQ9_9GAMM</name>
<proteinExistence type="predicted"/>
<dbReference type="SMART" id="SM00345">
    <property type="entry name" value="HTH_GNTR"/>
    <property type="match status" value="1"/>
</dbReference>
<dbReference type="RefSeq" id="WP_348393133.1">
    <property type="nucleotide sequence ID" value="NZ_CP134145.1"/>
</dbReference>
<dbReference type="PROSITE" id="PS50949">
    <property type="entry name" value="HTH_GNTR"/>
    <property type="match status" value="1"/>
</dbReference>
<evidence type="ECO:0000259" key="4">
    <source>
        <dbReference type="PROSITE" id="PS50949"/>
    </source>
</evidence>
<sequence>MGQTQTENNKRKDNLVDHAMDRIIDFIKKNQLKVGNKLPSESYFIELLNVSRTVVREAFKSLNAMSIIKMSAGKKAEVGEFDDYVIGIMLSHALRTEQINVQQIWDARRAIEIRTAELAAIHHTEQQANQITTIVKNMRLNVSNLEQMTKYDIEFHKLIAQASKNPILPVLVGSLSNAINETNPVLWRVRTTKEQQSSVVKLHETIADAIIKSDPDAAKQAMEDHFDNASAWLLKAGFN</sequence>
<feature type="domain" description="HTH gntR-type" evidence="4">
    <location>
        <begin position="13"/>
        <end position="81"/>
    </location>
</feature>
<dbReference type="Gene3D" id="1.20.120.530">
    <property type="entry name" value="GntR ligand-binding domain-like"/>
    <property type="match status" value="1"/>
</dbReference>
<protein>
    <submittedName>
        <fullName evidence="5">FadR/GntR family transcriptional regulator</fullName>
    </submittedName>
</protein>
<dbReference type="SUPFAM" id="SSF48008">
    <property type="entry name" value="GntR ligand-binding domain-like"/>
    <property type="match status" value="1"/>
</dbReference>
<evidence type="ECO:0000313" key="5">
    <source>
        <dbReference type="EMBL" id="WNC74024.1"/>
    </source>
</evidence>
<evidence type="ECO:0000313" key="6">
    <source>
        <dbReference type="Proteomes" id="UP001258994"/>
    </source>
</evidence>
<dbReference type="SUPFAM" id="SSF46785">
    <property type="entry name" value="Winged helix' DNA-binding domain"/>
    <property type="match status" value="1"/>
</dbReference>
<dbReference type="EMBL" id="CP134145">
    <property type="protein sequence ID" value="WNC74024.1"/>
    <property type="molecule type" value="Genomic_DNA"/>
</dbReference>
<keyword evidence="2" id="KW-0238">DNA-binding</keyword>
<dbReference type="Gene3D" id="1.10.10.10">
    <property type="entry name" value="Winged helix-like DNA-binding domain superfamily/Winged helix DNA-binding domain"/>
    <property type="match status" value="1"/>
</dbReference>
<keyword evidence="1" id="KW-0805">Transcription regulation</keyword>
<evidence type="ECO:0000256" key="1">
    <source>
        <dbReference type="ARBA" id="ARBA00023015"/>
    </source>
</evidence>
<dbReference type="Proteomes" id="UP001258994">
    <property type="component" value="Chromosome"/>
</dbReference>
<dbReference type="Pfam" id="PF07729">
    <property type="entry name" value="FCD"/>
    <property type="match status" value="1"/>
</dbReference>
<dbReference type="PANTHER" id="PTHR43537">
    <property type="entry name" value="TRANSCRIPTIONAL REGULATOR, GNTR FAMILY"/>
    <property type="match status" value="1"/>
</dbReference>
<keyword evidence="3" id="KW-0804">Transcription</keyword>
<gene>
    <name evidence="5" type="ORF">RGQ13_08530</name>
</gene>
<keyword evidence="6" id="KW-1185">Reference proteome</keyword>
<evidence type="ECO:0000256" key="3">
    <source>
        <dbReference type="ARBA" id="ARBA00023163"/>
    </source>
</evidence>